<dbReference type="GO" id="GO:0042742">
    <property type="term" value="P:defense response to bacterium"/>
    <property type="evidence" value="ECO:0007669"/>
    <property type="project" value="UniProtKB-KW"/>
</dbReference>
<keyword evidence="14" id="KW-0732">Signal</keyword>
<comment type="similarity">
    <text evidence="3">Belongs to the glycosyl hydrolase 25 family.</text>
</comment>
<evidence type="ECO:0000256" key="10">
    <source>
        <dbReference type="ARBA" id="ARBA00023295"/>
    </source>
</evidence>
<evidence type="ECO:0000256" key="8">
    <source>
        <dbReference type="ARBA" id="ARBA00022801"/>
    </source>
</evidence>
<keyword evidence="10" id="KW-0326">Glycosidase</keyword>
<feature type="signal peptide" evidence="14">
    <location>
        <begin position="1"/>
        <end position="28"/>
    </location>
</feature>
<dbReference type="InterPro" id="IPR018077">
    <property type="entry name" value="Glyco_hydro_fam25_subgr"/>
</dbReference>
<dbReference type="GO" id="GO:0003796">
    <property type="term" value="F:lysozyme activity"/>
    <property type="evidence" value="ECO:0007669"/>
    <property type="project" value="UniProtKB-EC"/>
</dbReference>
<dbReference type="PANTHER" id="PTHR34135:SF2">
    <property type="entry name" value="LYSOZYME"/>
    <property type="match status" value="1"/>
</dbReference>
<name>A0AAN6LYU3_9PLEO</name>
<keyword evidence="6" id="KW-0929">Antimicrobial</keyword>
<evidence type="ECO:0000256" key="13">
    <source>
        <dbReference type="ARBA" id="ARBA00075474"/>
    </source>
</evidence>
<dbReference type="SUPFAM" id="SSF51445">
    <property type="entry name" value="(Trans)glycosidases"/>
    <property type="match status" value="1"/>
</dbReference>
<dbReference type="GO" id="GO:0031640">
    <property type="term" value="P:killing of cells of another organism"/>
    <property type="evidence" value="ECO:0007669"/>
    <property type="project" value="UniProtKB-KW"/>
</dbReference>
<dbReference type="GO" id="GO:0016052">
    <property type="term" value="P:carbohydrate catabolic process"/>
    <property type="evidence" value="ECO:0007669"/>
    <property type="project" value="TreeGrafter"/>
</dbReference>
<evidence type="ECO:0000256" key="6">
    <source>
        <dbReference type="ARBA" id="ARBA00022529"/>
    </source>
</evidence>
<dbReference type="AlphaFoldDB" id="A0AAN6LYU3"/>
<evidence type="ECO:0000256" key="9">
    <source>
        <dbReference type="ARBA" id="ARBA00023157"/>
    </source>
</evidence>
<evidence type="ECO:0000256" key="14">
    <source>
        <dbReference type="SAM" id="SignalP"/>
    </source>
</evidence>
<evidence type="ECO:0000256" key="1">
    <source>
        <dbReference type="ARBA" id="ARBA00000632"/>
    </source>
</evidence>
<proteinExistence type="inferred from homology"/>
<evidence type="ECO:0000256" key="12">
    <source>
        <dbReference type="ARBA" id="ARBA00073159"/>
    </source>
</evidence>
<dbReference type="PROSITE" id="PS51904">
    <property type="entry name" value="GLYCOSYL_HYDROL_F25_2"/>
    <property type="match status" value="1"/>
</dbReference>
<keyword evidence="16" id="KW-1185">Reference proteome</keyword>
<organism evidence="15 16">
    <name type="scientific">Pseudopithomyces chartarum</name>
    <dbReference type="NCBI Taxonomy" id="1892770"/>
    <lineage>
        <taxon>Eukaryota</taxon>
        <taxon>Fungi</taxon>
        <taxon>Dikarya</taxon>
        <taxon>Ascomycota</taxon>
        <taxon>Pezizomycotina</taxon>
        <taxon>Dothideomycetes</taxon>
        <taxon>Pleosporomycetidae</taxon>
        <taxon>Pleosporales</taxon>
        <taxon>Massarineae</taxon>
        <taxon>Didymosphaeriaceae</taxon>
        <taxon>Pseudopithomyces</taxon>
    </lineage>
</organism>
<comment type="catalytic activity">
    <reaction evidence="1">
        <text>Hydrolysis of (1-&gt;4)-beta-linkages between N-acetylmuramic acid and N-acetyl-D-glucosamine residues in a peptidoglycan and between N-acetyl-D-glucosamine residues in chitodextrins.</text>
        <dbReference type="EC" id="3.2.1.17"/>
    </reaction>
</comment>
<keyword evidence="8" id="KW-0378">Hydrolase</keyword>
<evidence type="ECO:0000256" key="5">
    <source>
        <dbReference type="ARBA" id="ARBA00022525"/>
    </source>
</evidence>
<keyword evidence="7" id="KW-0081">Bacteriolytic enzyme</keyword>
<sequence>MEIFKYTLFLVALSSGTFIGLQPRTVQGLDISHYQNKPNLSEAHTVGLSFVFIKATEGPTYKDPKFPTHFQEATDASFLRGGYHVARPDLSDGQDQARFFLSNGGGWTDDGKTLPGLLSIGIESDCAGMTIGETKQWIKSFVDEYEAATHRHPVIGTRNEWWVQCTGNTPEFNKQSALLLAHWGESVGTIPGGWRYATIWQYKEGGAWGGNSNIFTGDAEALKRLAIGEQDSSPTTA</sequence>
<dbReference type="PANTHER" id="PTHR34135">
    <property type="entry name" value="LYSOZYME"/>
    <property type="match status" value="1"/>
</dbReference>
<dbReference type="GO" id="GO:0009253">
    <property type="term" value="P:peptidoglycan catabolic process"/>
    <property type="evidence" value="ECO:0007669"/>
    <property type="project" value="InterPro"/>
</dbReference>
<accession>A0AAN6LYU3</accession>
<evidence type="ECO:0000256" key="2">
    <source>
        <dbReference type="ARBA" id="ARBA00004613"/>
    </source>
</evidence>
<dbReference type="Pfam" id="PF01183">
    <property type="entry name" value="Glyco_hydro_25"/>
    <property type="match status" value="1"/>
</dbReference>
<comment type="caution">
    <text evidence="15">The sequence shown here is derived from an EMBL/GenBank/DDBJ whole genome shotgun (WGS) entry which is preliminary data.</text>
</comment>
<dbReference type="InterPro" id="IPR002053">
    <property type="entry name" value="Glyco_hydro_25"/>
</dbReference>
<comment type="function">
    <text evidence="11">This enzyme has both lysozyme (acetylmuramidase) and diacetylmuramidase activities.</text>
</comment>
<comment type="subcellular location">
    <subcellularLocation>
        <location evidence="2">Secreted</location>
    </subcellularLocation>
</comment>
<dbReference type="InterPro" id="IPR017853">
    <property type="entry name" value="GH"/>
</dbReference>
<dbReference type="SMART" id="SM00641">
    <property type="entry name" value="Glyco_25"/>
    <property type="match status" value="1"/>
</dbReference>
<dbReference type="FunFam" id="3.20.20.80:FF:000060">
    <property type="entry name" value="Lysozyme M1"/>
    <property type="match status" value="1"/>
</dbReference>
<evidence type="ECO:0000256" key="11">
    <source>
        <dbReference type="ARBA" id="ARBA00055588"/>
    </source>
</evidence>
<evidence type="ECO:0000256" key="4">
    <source>
        <dbReference type="ARBA" id="ARBA00012732"/>
    </source>
</evidence>
<evidence type="ECO:0000313" key="16">
    <source>
        <dbReference type="Proteomes" id="UP001280581"/>
    </source>
</evidence>
<protein>
    <recommendedName>
        <fullName evidence="12">N,O-diacetylmuramidase</fullName>
        <ecNumber evidence="4">3.2.1.17</ecNumber>
    </recommendedName>
    <alternativeName>
        <fullName evidence="13">Lysozyme CH</fullName>
    </alternativeName>
</protein>
<feature type="chain" id="PRO_5042811952" description="N,O-diacetylmuramidase" evidence="14">
    <location>
        <begin position="29"/>
        <end position="237"/>
    </location>
</feature>
<evidence type="ECO:0000313" key="15">
    <source>
        <dbReference type="EMBL" id="KAK3208572.1"/>
    </source>
</evidence>
<dbReference type="Gene3D" id="3.20.20.80">
    <property type="entry name" value="Glycosidases"/>
    <property type="match status" value="1"/>
</dbReference>
<evidence type="ECO:0000256" key="3">
    <source>
        <dbReference type="ARBA" id="ARBA00010646"/>
    </source>
</evidence>
<dbReference type="EC" id="3.2.1.17" evidence="4"/>
<keyword evidence="9" id="KW-1015">Disulfide bond</keyword>
<keyword evidence="5" id="KW-0964">Secreted</keyword>
<reference evidence="15 16" key="1">
    <citation type="submission" date="2021-02" db="EMBL/GenBank/DDBJ databases">
        <title>Genome assembly of Pseudopithomyces chartarum.</title>
        <authorList>
            <person name="Jauregui R."/>
            <person name="Singh J."/>
            <person name="Voisey C."/>
        </authorList>
    </citation>
    <scope>NUCLEOTIDE SEQUENCE [LARGE SCALE GENOMIC DNA]</scope>
    <source>
        <strain evidence="15 16">AGR01</strain>
    </source>
</reference>
<evidence type="ECO:0000256" key="7">
    <source>
        <dbReference type="ARBA" id="ARBA00022638"/>
    </source>
</evidence>
<dbReference type="GO" id="GO:0005576">
    <property type="term" value="C:extracellular region"/>
    <property type="evidence" value="ECO:0007669"/>
    <property type="project" value="UniProtKB-SubCell"/>
</dbReference>
<dbReference type="GO" id="GO:0016998">
    <property type="term" value="P:cell wall macromolecule catabolic process"/>
    <property type="evidence" value="ECO:0007669"/>
    <property type="project" value="InterPro"/>
</dbReference>
<dbReference type="Proteomes" id="UP001280581">
    <property type="component" value="Unassembled WGS sequence"/>
</dbReference>
<gene>
    <name evidence="15" type="ORF">GRF29_77g1172416</name>
</gene>
<dbReference type="EMBL" id="WVTA01000007">
    <property type="protein sequence ID" value="KAK3208572.1"/>
    <property type="molecule type" value="Genomic_DNA"/>
</dbReference>